<proteinExistence type="predicted"/>
<comment type="caution">
    <text evidence="1">The sequence shown here is derived from an EMBL/GenBank/DDBJ whole genome shotgun (WGS) entry which is preliminary data.</text>
</comment>
<name>A0A412PAT8_9FIRM</name>
<gene>
    <name evidence="1" type="ORF">DWX20_09630</name>
</gene>
<protein>
    <submittedName>
        <fullName evidence="1">Uncharacterized protein</fullName>
    </submittedName>
</protein>
<dbReference type="Proteomes" id="UP000284731">
    <property type="component" value="Unassembled WGS sequence"/>
</dbReference>
<dbReference type="EMBL" id="QRWX01000005">
    <property type="protein sequence ID" value="RGT53688.1"/>
    <property type="molecule type" value="Genomic_DNA"/>
</dbReference>
<dbReference type="RefSeq" id="WP_118765355.1">
    <property type="nucleotide sequence ID" value="NZ_CABJCF010000005.1"/>
</dbReference>
<organism evidence="1 2">
    <name type="scientific">Solobacterium moorei</name>
    <dbReference type="NCBI Taxonomy" id="102148"/>
    <lineage>
        <taxon>Bacteria</taxon>
        <taxon>Bacillati</taxon>
        <taxon>Bacillota</taxon>
        <taxon>Erysipelotrichia</taxon>
        <taxon>Erysipelotrichales</taxon>
        <taxon>Erysipelotrichaceae</taxon>
        <taxon>Solobacterium</taxon>
    </lineage>
</organism>
<evidence type="ECO:0000313" key="2">
    <source>
        <dbReference type="Proteomes" id="UP000284731"/>
    </source>
</evidence>
<dbReference type="AlphaFoldDB" id="A0A412PAT8"/>
<evidence type="ECO:0000313" key="1">
    <source>
        <dbReference type="EMBL" id="RGT53688.1"/>
    </source>
</evidence>
<sequence>MNELIRDKLRRLKGLPTKKVRTEGIVILDDDTAESALQFELSKLDEFQKKVNEGYEKKTN</sequence>
<accession>A0A412PAT8</accession>
<reference evidence="1 2" key="1">
    <citation type="submission" date="2018-08" db="EMBL/GenBank/DDBJ databases">
        <title>A genome reference for cultivated species of the human gut microbiota.</title>
        <authorList>
            <person name="Zou Y."/>
            <person name="Xue W."/>
            <person name="Luo G."/>
        </authorList>
    </citation>
    <scope>NUCLEOTIDE SEQUENCE [LARGE SCALE GENOMIC DNA]</scope>
    <source>
        <strain evidence="1 2">AF18-46</strain>
    </source>
</reference>